<reference evidence="7" key="2">
    <citation type="submission" date="2020-09" db="EMBL/GenBank/DDBJ databases">
        <authorList>
            <person name="Sun Q."/>
            <person name="Zhou Y."/>
        </authorList>
    </citation>
    <scope>NUCLEOTIDE SEQUENCE</scope>
    <source>
        <strain evidence="7">CGMCC 1.12726</strain>
    </source>
</reference>
<dbReference type="SMART" id="SM00732">
    <property type="entry name" value="YqgFc"/>
    <property type="match status" value="1"/>
</dbReference>
<dbReference type="GO" id="GO:0005829">
    <property type="term" value="C:cytosol"/>
    <property type="evidence" value="ECO:0007669"/>
    <property type="project" value="TreeGrafter"/>
</dbReference>
<keyword evidence="2 5" id="KW-0690">Ribosome biogenesis</keyword>
<dbReference type="EMBL" id="BMFO01000001">
    <property type="protein sequence ID" value="GGF86835.1"/>
    <property type="molecule type" value="Genomic_DNA"/>
</dbReference>
<evidence type="ECO:0000256" key="5">
    <source>
        <dbReference type="HAMAP-Rule" id="MF_00651"/>
    </source>
</evidence>
<dbReference type="Gene3D" id="3.30.420.140">
    <property type="entry name" value="YqgF/RNase H-like domain"/>
    <property type="match status" value="1"/>
</dbReference>
<dbReference type="InterPro" id="IPR005227">
    <property type="entry name" value="YqgF"/>
</dbReference>
<comment type="subcellular location">
    <subcellularLocation>
        <location evidence="5">Cytoplasm</location>
    </subcellularLocation>
</comment>
<evidence type="ECO:0000313" key="7">
    <source>
        <dbReference type="EMBL" id="GGF86835.1"/>
    </source>
</evidence>
<dbReference type="InterPro" id="IPR006641">
    <property type="entry name" value="YqgF/RNaseH-like_dom"/>
</dbReference>
<protein>
    <recommendedName>
        <fullName evidence="5">Putative pre-16S rRNA nuclease</fullName>
        <ecNumber evidence="5">3.1.-.-</ecNumber>
    </recommendedName>
</protein>
<sequence length="156" mass="17301">MAWQQAGVLTVLAFDVGARRTGVAVGNSLSGTARPVGILDVHEAGPDWPALDAWMRDWMPDGLVVGNPLTQDGDNQPARDKAIRFARALQQRYGKPISFMDERNSSIEAAQRFAESRARGEAKRHQADQLDAWAAVIILERWFQQPHNRTELDAIA</sequence>
<keyword evidence="3 5" id="KW-0540">Nuclease</keyword>
<comment type="similarity">
    <text evidence="5">Belongs to the YqgF HJR family.</text>
</comment>
<evidence type="ECO:0000256" key="1">
    <source>
        <dbReference type="ARBA" id="ARBA00022490"/>
    </source>
</evidence>
<accession>A0A917CG48</accession>
<dbReference type="CDD" id="cd16964">
    <property type="entry name" value="YqgF"/>
    <property type="match status" value="1"/>
</dbReference>
<comment type="caution">
    <text evidence="7">The sequence shown here is derived from an EMBL/GenBank/DDBJ whole genome shotgun (WGS) entry which is preliminary data.</text>
</comment>
<comment type="function">
    <text evidence="5">Could be a nuclease involved in processing of the 5'-end of pre-16S rRNA.</text>
</comment>
<evidence type="ECO:0000259" key="6">
    <source>
        <dbReference type="SMART" id="SM00732"/>
    </source>
</evidence>
<dbReference type="Proteomes" id="UP000632858">
    <property type="component" value="Unassembled WGS sequence"/>
</dbReference>
<dbReference type="PANTHER" id="PTHR33317">
    <property type="entry name" value="POLYNUCLEOTIDYL TRANSFERASE, RIBONUCLEASE H-LIKE SUPERFAMILY PROTEIN"/>
    <property type="match status" value="1"/>
</dbReference>
<dbReference type="GO" id="GO:0000967">
    <property type="term" value="P:rRNA 5'-end processing"/>
    <property type="evidence" value="ECO:0007669"/>
    <property type="project" value="UniProtKB-UniRule"/>
</dbReference>
<keyword evidence="1 5" id="KW-0963">Cytoplasm</keyword>
<reference evidence="7" key="1">
    <citation type="journal article" date="2014" name="Int. J. Syst. Evol. Microbiol.">
        <title>Complete genome sequence of Corynebacterium casei LMG S-19264T (=DSM 44701T), isolated from a smear-ripened cheese.</title>
        <authorList>
            <consortium name="US DOE Joint Genome Institute (JGI-PGF)"/>
            <person name="Walter F."/>
            <person name="Albersmeier A."/>
            <person name="Kalinowski J."/>
            <person name="Ruckert C."/>
        </authorList>
    </citation>
    <scope>NUCLEOTIDE SEQUENCE</scope>
    <source>
        <strain evidence="7">CGMCC 1.12726</strain>
    </source>
</reference>
<evidence type="ECO:0000256" key="2">
    <source>
        <dbReference type="ARBA" id="ARBA00022517"/>
    </source>
</evidence>
<dbReference type="EC" id="3.1.-.-" evidence="5"/>
<dbReference type="GO" id="GO:0016788">
    <property type="term" value="F:hydrolase activity, acting on ester bonds"/>
    <property type="evidence" value="ECO:0007669"/>
    <property type="project" value="UniProtKB-UniRule"/>
</dbReference>
<name>A0A917CG48_9GAMM</name>
<dbReference type="GO" id="GO:0004518">
    <property type="term" value="F:nuclease activity"/>
    <property type="evidence" value="ECO:0007669"/>
    <property type="project" value="UniProtKB-KW"/>
</dbReference>
<dbReference type="InterPro" id="IPR012337">
    <property type="entry name" value="RNaseH-like_sf"/>
</dbReference>
<dbReference type="SUPFAM" id="SSF53098">
    <property type="entry name" value="Ribonuclease H-like"/>
    <property type="match status" value="1"/>
</dbReference>
<dbReference type="PANTHER" id="PTHR33317:SF4">
    <property type="entry name" value="POLYNUCLEOTIDYL TRANSFERASE, RIBONUCLEASE H-LIKE SUPERFAMILY PROTEIN"/>
    <property type="match status" value="1"/>
</dbReference>
<keyword evidence="4 5" id="KW-0378">Hydrolase</keyword>
<gene>
    <name evidence="7" type="ORF">GCM10010960_05980</name>
</gene>
<evidence type="ECO:0000256" key="3">
    <source>
        <dbReference type="ARBA" id="ARBA00022722"/>
    </source>
</evidence>
<evidence type="ECO:0000313" key="8">
    <source>
        <dbReference type="Proteomes" id="UP000632858"/>
    </source>
</evidence>
<dbReference type="Pfam" id="PF03652">
    <property type="entry name" value="RuvX"/>
    <property type="match status" value="1"/>
</dbReference>
<dbReference type="AlphaFoldDB" id="A0A917CG48"/>
<dbReference type="InterPro" id="IPR037027">
    <property type="entry name" value="YqgF/RNaseH-like_dom_sf"/>
</dbReference>
<dbReference type="RefSeq" id="WP_188447591.1">
    <property type="nucleotide sequence ID" value="NZ_BMFO01000001.1"/>
</dbReference>
<dbReference type="HAMAP" id="MF_00651">
    <property type="entry name" value="Nuclease_YqgF"/>
    <property type="match status" value="1"/>
</dbReference>
<evidence type="ECO:0000256" key="4">
    <source>
        <dbReference type="ARBA" id="ARBA00022801"/>
    </source>
</evidence>
<organism evidence="7 8">
    <name type="scientific">Arenimonas maotaiensis</name>
    <dbReference type="NCBI Taxonomy" id="1446479"/>
    <lineage>
        <taxon>Bacteria</taxon>
        <taxon>Pseudomonadati</taxon>
        <taxon>Pseudomonadota</taxon>
        <taxon>Gammaproteobacteria</taxon>
        <taxon>Lysobacterales</taxon>
        <taxon>Lysobacteraceae</taxon>
        <taxon>Arenimonas</taxon>
    </lineage>
</organism>
<feature type="domain" description="YqgF/RNase H-like" evidence="6">
    <location>
        <begin position="9"/>
        <end position="109"/>
    </location>
</feature>
<keyword evidence="8" id="KW-1185">Reference proteome</keyword>
<proteinExistence type="inferred from homology"/>
<dbReference type="NCBIfam" id="TIGR00250">
    <property type="entry name" value="RNAse_H_YqgF"/>
    <property type="match status" value="1"/>
</dbReference>